<feature type="transmembrane region" description="Helical" evidence="1">
    <location>
        <begin position="106"/>
        <end position="124"/>
    </location>
</feature>
<name>A0ABM7T9N2_9CLOT</name>
<dbReference type="RefSeq" id="WP_224034133.1">
    <property type="nucleotide sequence ID" value="NZ_AP024849.1"/>
</dbReference>
<reference evidence="3" key="1">
    <citation type="submission" date="2021-07" db="EMBL/GenBank/DDBJ databases">
        <title>Complete genome sequencing of a Clostridium isolate.</title>
        <authorList>
            <person name="Ueki A."/>
            <person name="Tonouchi A."/>
        </authorList>
    </citation>
    <scope>NUCLEOTIDE SEQUENCE [LARGE SCALE GENOMIC DNA]</scope>
    <source>
        <strain evidence="3">C5S11</strain>
    </source>
</reference>
<organism evidence="2 3">
    <name type="scientific">Clostridium gelidum</name>
    <dbReference type="NCBI Taxonomy" id="704125"/>
    <lineage>
        <taxon>Bacteria</taxon>
        <taxon>Bacillati</taxon>
        <taxon>Bacillota</taxon>
        <taxon>Clostridia</taxon>
        <taxon>Eubacteriales</taxon>
        <taxon>Clostridiaceae</taxon>
        <taxon>Clostridium</taxon>
    </lineage>
</organism>
<feature type="transmembrane region" description="Helical" evidence="1">
    <location>
        <begin position="7"/>
        <end position="30"/>
    </location>
</feature>
<sequence>MKVQRPILVTFIGDLNLIGAFLIIVSFFLTPKFIEQFGILVIPISDFLDGTIRILSFISLLTMSYGYFRLKRWGYWAMITYNLFFLVVSMIFILTQIKNSYNTQGFIQSLLGLIITFPSKRYFIKDNEPS</sequence>
<keyword evidence="3" id="KW-1185">Reference proteome</keyword>
<protein>
    <submittedName>
        <fullName evidence="2">Uncharacterized protein</fullName>
    </submittedName>
</protein>
<evidence type="ECO:0000313" key="3">
    <source>
        <dbReference type="Proteomes" id="UP000824633"/>
    </source>
</evidence>
<evidence type="ECO:0000313" key="2">
    <source>
        <dbReference type="EMBL" id="BCZ47817.1"/>
    </source>
</evidence>
<proteinExistence type="predicted"/>
<keyword evidence="1" id="KW-0812">Transmembrane</keyword>
<dbReference type="Proteomes" id="UP000824633">
    <property type="component" value="Chromosome"/>
</dbReference>
<dbReference type="EMBL" id="AP024849">
    <property type="protein sequence ID" value="BCZ47817.1"/>
    <property type="molecule type" value="Genomic_DNA"/>
</dbReference>
<gene>
    <name evidence="2" type="ORF">psyc5s11_38840</name>
</gene>
<keyword evidence="1" id="KW-1133">Transmembrane helix</keyword>
<keyword evidence="1" id="KW-0472">Membrane</keyword>
<evidence type="ECO:0000256" key="1">
    <source>
        <dbReference type="SAM" id="Phobius"/>
    </source>
</evidence>
<accession>A0ABM7T9N2</accession>
<feature type="transmembrane region" description="Helical" evidence="1">
    <location>
        <begin position="50"/>
        <end position="68"/>
    </location>
</feature>
<feature type="transmembrane region" description="Helical" evidence="1">
    <location>
        <begin position="75"/>
        <end position="94"/>
    </location>
</feature>